<name>A0A382ZES7_9ZZZZ</name>
<evidence type="ECO:0000313" key="1">
    <source>
        <dbReference type="EMBL" id="SVD94046.1"/>
    </source>
</evidence>
<dbReference type="AlphaFoldDB" id="A0A382ZES7"/>
<gene>
    <name evidence="1" type="ORF">METZ01_LOCUS446900</name>
</gene>
<reference evidence="1" key="1">
    <citation type="submission" date="2018-05" db="EMBL/GenBank/DDBJ databases">
        <authorList>
            <person name="Lanie J.A."/>
            <person name="Ng W.-L."/>
            <person name="Kazmierczak K.M."/>
            <person name="Andrzejewski T.M."/>
            <person name="Davidsen T.M."/>
            <person name="Wayne K.J."/>
            <person name="Tettelin H."/>
            <person name="Glass J.I."/>
            <person name="Rusch D."/>
            <person name="Podicherti R."/>
            <person name="Tsui H.-C.T."/>
            <person name="Winkler M.E."/>
        </authorList>
    </citation>
    <scope>NUCLEOTIDE SEQUENCE</scope>
</reference>
<sequence length="156" mass="19334">MSKTRIFEKYHLTSWQHIDRITRILEFRQNRHLAANYENAKIMNLKIPGWNERYQDLKRNCEYFQDELNEFYFEKILRAYIFIIMFDYQEDGIDVSNLINHCRNESKDYFDEHDNKKKLFRFVDKKLLESFQEYLNDNLQLKIQETLDDFINLNII</sequence>
<protein>
    <submittedName>
        <fullName evidence="1">Uncharacterized protein</fullName>
    </submittedName>
</protein>
<proteinExistence type="predicted"/>
<feature type="non-terminal residue" evidence="1">
    <location>
        <position position="156"/>
    </location>
</feature>
<accession>A0A382ZES7</accession>
<dbReference type="EMBL" id="UINC01183333">
    <property type="protein sequence ID" value="SVD94046.1"/>
    <property type="molecule type" value="Genomic_DNA"/>
</dbReference>
<feature type="non-terminal residue" evidence="1">
    <location>
        <position position="1"/>
    </location>
</feature>
<organism evidence="1">
    <name type="scientific">marine metagenome</name>
    <dbReference type="NCBI Taxonomy" id="408172"/>
    <lineage>
        <taxon>unclassified sequences</taxon>
        <taxon>metagenomes</taxon>
        <taxon>ecological metagenomes</taxon>
    </lineage>
</organism>